<keyword evidence="11" id="KW-1185">Reference proteome</keyword>
<dbReference type="EMBL" id="BMFK01000009">
    <property type="protein sequence ID" value="GGE85008.1"/>
    <property type="molecule type" value="Genomic_DNA"/>
</dbReference>
<dbReference type="Proteomes" id="UP000605259">
    <property type="component" value="Unassembled WGS sequence"/>
</dbReference>
<dbReference type="GO" id="GO:0000155">
    <property type="term" value="F:phosphorelay sensor kinase activity"/>
    <property type="evidence" value="ECO:0007669"/>
    <property type="project" value="UniProtKB-UniRule"/>
</dbReference>
<evidence type="ECO:0000256" key="6">
    <source>
        <dbReference type="ARBA" id="ARBA00023012"/>
    </source>
</evidence>
<dbReference type="InterPro" id="IPR003594">
    <property type="entry name" value="HATPase_dom"/>
</dbReference>
<keyword evidence="8" id="KW-0175">Coiled coil</keyword>
<dbReference type="Pfam" id="PF07730">
    <property type="entry name" value="HisKA_3"/>
    <property type="match status" value="1"/>
</dbReference>
<dbReference type="PANTHER" id="PTHR24421:SF55">
    <property type="entry name" value="SENSOR HISTIDINE KINASE YDFH"/>
    <property type="match status" value="1"/>
</dbReference>
<comment type="function">
    <text evidence="7">Member of the two-component regulatory system DegS/DegU, which plays an important role in the transition growth phase.</text>
</comment>
<dbReference type="GO" id="GO:0005737">
    <property type="term" value="C:cytoplasm"/>
    <property type="evidence" value="ECO:0007669"/>
    <property type="project" value="UniProtKB-SubCell"/>
</dbReference>
<dbReference type="RefSeq" id="WP_188390105.1">
    <property type="nucleotide sequence ID" value="NZ_BMFK01000009.1"/>
</dbReference>
<evidence type="ECO:0000256" key="5">
    <source>
        <dbReference type="ARBA" id="ARBA00022840"/>
    </source>
</evidence>
<feature type="domain" description="Histidine kinase" evidence="9">
    <location>
        <begin position="181"/>
        <end position="377"/>
    </location>
</feature>
<dbReference type="InterPro" id="IPR005467">
    <property type="entry name" value="His_kinase_dom"/>
</dbReference>
<keyword evidence="5 7" id="KW-0067">ATP-binding</keyword>
<keyword evidence="7" id="KW-0963">Cytoplasm</keyword>
<dbReference type="InterPro" id="IPR036890">
    <property type="entry name" value="HATPase_C_sf"/>
</dbReference>
<keyword evidence="7" id="KW-0378">Hydrolase</keyword>
<reference evidence="10" key="2">
    <citation type="submission" date="2020-09" db="EMBL/GenBank/DDBJ databases">
        <authorList>
            <person name="Sun Q."/>
            <person name="Zhou Y."/>
        </authorList>
    </citation>
    <scope>NUCLEOTIDE SEQUENCE</scope>
    <source>
        <strain evidence="10">CGMCC 1.12698</strain>
    </source>
</reference>
<feature type="coiled-coil region" evidence="8">
    <location>
        <begin position="38"/>
        <end position="136"/>
    </location>
</feature>
<keyword evidence="4 7" id="KW-0418">Kinase</keyword>
<evidence type="ECO:0000256" key="2">
    <source>
        <dbReference type="ARBA" id="ARBA00022679"/>
    </source>
</evidence>
<comment type="subcellular location">
    <subcellularLocation>
        <location evidence="7">Cytoplasm</location>
    </subcellularLocation>
</comment>
<evidence type="ECO:0000256" key="8">
    <source>
        <dbReference type="SAM" id="Coils"/>
    </source>
</evidence>
<protein>
    <recommendedName>
        <fullName evidence="7">Signal transduction histidine-protein kinase/phosphatase DegS</fullName>
        <ecNumber evidence="7">2.7.13.3</ecNumber>
        <ecNumber evidence="7">3.1.3.-</ecNumber>
    </recommendedName>
</protein>
<name>A0A917ESW8_9BACI</name>
<dbReference type="EC" id="3.1.3.-" evidence="7"/>
<dbReference type="CDD" id="cd16917">
    <property type="entry name" value="HATPase_UhpB-NarQ-NarX-like"/>
    <property type="match status" value="1"/>
</dbReference>
<evidence type="ECO:0000313" key="11">
    <source>
        <dbReference type="Proteomes" id="UP000605259"/>
    </source>
</evidence>
<dbReference type="Gene3D" id="3.30.565.10">
    <property type="entry name" value="Histidine kinase-like ATPase, C-terminal domain"/>
    <property type="match status" value="1"/>
</dbReference>
<dbReference type="InterPro" id="IPR008595">
    <property type="entry name" value="DegS"/>
</dbReference>
<organism evidence="10 11">
    <name type="scientific">Priestia taiwanensis</name>
    <dbReference type="NCBI Taxonomy" id="1347902"/>
    <lineage>
        <taxon>Bacteria</taxon>
        <taxon>Bacillati</taxon>
        <taxon>Bacillota</taxon>
        <taxon>Bacilli</taxon>
        <taxon>Bacillales</taxon>
        <taxon>Bacillaceae</taxon>
        <taxon>Priestia</taxon>
    </lineage>
</organism>
<dbReference type="EC" id="2.7.13.3" evidence="7"/>
<dbReference type="Pfam" id="PF02518">
    <property type="entry name" value="HATPase_c"/>
    <property type="match status" value="1"/>
</dbReference>
<gene>
    <name evidence="10" type="primary">degS</name>
    <name evidence="10" type="ORF">GCM10007140_38170</name>
</gene>
<dbReference type="InterPro" id="IPR016381">
    <property type="entry name" value="Sig_transdc_His_kinase_DegS"/>
</dbReference>
<dbReference type="GO" id="GO:0046983">
    <property type="term" value="F:protein dimerization activity"/>
    <property type="evidence" value="ECO:0007669"/>
    <property type="project" value="InterPro"/>
</dbReference>
<dbReference type="PIRSF" id="PIRSF003169">
    <property type="entry name" value="STHK_DegS"/>
    <property type="match status" value="1"/>
</dbReference>
<dbReference type="SUPFAM" id="SSF55874">
    <property type="entry name" value="ATPase domain of HSP90 chaperone/DNA topoisomerase II/histidine kinase"/>
    <property type="match status" value="1"/>
</dbReference>
<dbReference type="GO" id="GO:0004721">
    <property type="term" value="F:phosphoprotein phosphatase activity"/>
    <property type="evidence" value="ECO:0007669"/>
    <property type="project" value="UniProtKB-UniRule"/>
</dbReference>
<evidence type="ECO:0000313" key="10">
    <source>
        <dbReference type="EMBL" id="GGE85008.1"/>
    </source>
</evidence>
<dbReference type="InterPro" id="IPR011712">
    <property type="entry name" value="Sig_transdc_His_kin_sub3_dim/P"/>
</dbReference>
<sequence length="377" mass="43850">MQKVDTQSLDVIINKMISTVEASKDEVFEFGESVRSENERLSSELEVVKIELRTLIEEVDRFEIEAKKARQYLSELSANFQKYSENEVRKAYEIAHMHHLKVMTLRNEEKSLVVRRNELEQRIKNVKEQIERAERISTQVSVVLNYLNSDFKQVGELVENAKQKQEFGMCIIEAQEEEKRRLSREIHDGPAQMLAHLILRANLFERIIKQKGQEAVIDEVKGMKESIRDTLYEVRKIIYDLRPMALDDLGLVPTLRKYFETMSDYHHIEIAFQPIGKWNNTTYPRMAVALFRLAQESVQNVCKHAKATKIDVKLEFMHNQVSLLVRDNGQGFNLLERKEQSFGLTGMRERVDLLNGTIDIRSKVGEGTLISVRVPIE</sequence>
<keyword evidence="6 7" id="KW-0902">Two-component regulatory system</keyword>
<comment type="catalytic activity">
    <reaction evidence="1 7">
        <text>ATP + protein L-histidine = ADP + protein N-phospho-L-histidine.</text>
        <dbReference type="EC" id="2.7.13.3"/>
    </reaction>
</comment>
<dbReference type="PROSITE" id="PS50109">
    <property type="entry name" value="HIS_KIN"/>
    <property type="match status" value="1"/>
</dbReference>
<keyword evidence="3 7" id="KW-0547">Nucleotide-binding</keyword>
<evidence type="ECO:0000256" key="1">
    <source>
        <dbReference type="ARBA" id="ARBA00000085"/>
    </source>
</evidence>
<evidence type="ECO:0000256" key="7">
    <source>
        <dbReference type="PIRNR" id="PIRNR003169"/>
    </source>
</evidence>
<dbReference type="SMART" id="SM00387">
    <property type="entry name" value="HATPase_c"/>
    <property type="match status" value="1"/>
</dbReference>
<dbReference type="Gene3D" id="1.20.5.1930">
    <property type="match status" value="1"/>
</dbReference>
<dbReference type="PANTHER" id="PTHR24421">
    <property type="entry name" value="NITRATE/NITRITE SENSOR PROTEIN NARX-RELATED"/>
    <property type="match status" value="1"/>
</dbReference>
<dbReference type="Pfam" id="PF05384">
    <property type="entry name" value="DegS"/>
    <property type="match status" value="1"/>
</dbReference>
<proteinExistence type="predicted"/>
<dbReference type="InterPro" id="IPR050482">
    <property type="entry name" value="Sensor_HK_TwoCompSys"/>
</dbReference>
<keyword evidence="7" id="KW-0904">Protein phosphatase</keyword>
<evidence type="ECO:0000256" key="3">
    <source>
        <dbReference type="ARBA" id="ARBA00022741"/>
    </source>
</evidence>
<evidence type="ECO:0000259" key="9">
    <source>
        <dbReference type="PROSITE" id="PS50109"/>
    </source>
</evidence>
<comment type="caution">
    <text evidence="10">The sequence shown here is derived from an EMBL/GenBank/DDBJ whole genome shotgun (WGS) entry which is preliminary data.</text>
</comment>
<reference evidence="10" key="1">
    <citation type="journal article" date="2014" name="Int. J. Syst. Evol. Microbiol.">
        <title>Complete genome sequence of Corynebacterium casei LMG S-19264T (=DSM 44701T), isolated from a smear-ripened cheese.</title>
        <authorList>
            <consortium name="US DOE Joint Genome Institute (JGI-PGF)"/>
            <person name="Walter F."/>
            <person name="Albersmeier A."/>
            <person name="Kalinowski J."/>
            <person name="Ruckert C."/>
        </authorList>
    </citation>
    <scope>NUCLEOTIDE SEQUENCE</scope>
    <source>
        <strain evidence="10">CGMCC 1.12698</strain>
    </source>
</reference>
<dbReference type="AlphaFoldDB" id="A0A917ESW8"/>
<accession>A0A917ESW8</accession>
<evidence type="ECO:0000256" key="4">
    <source>
        <dbReference type="ARBA" id="ARBA00022777"/>
    </source>
</evidence>
<dbReference type="GO" id="GO:0016020">
    <property type="term" value="C:membrane"/>
    <property type="evidence" value="ECO:0007669"/>
    <property type="project" value="InterPro"/>
</dbReference>
<dbReference type="GO" id="GO:0005524">
    <property type="term" value="F:ATP binding"/>
    <property type="evidence" value="ECO:0007669"/>
    <property type="project" value="UniProtKB-UniRule"/>
</dbReference>
<keyword evidence="2 7" id="KW-0808">Transferase</keyword>